<keyword evidence="3" id="KW-1185">Reference proteome</keyword>
<dbReference type="EMBL" id="JAJJMA010332874">
    <property type="protein sequence ID" value="MCL7050889.1"/>
    <property type="molecule type" value="Genomic_DNA"/>
</dbReference>
<evidence type="ECO:0000313" key="3">
    <source>
        <dbReference type="Proteomes" id="UP001177140"/>
    </source>
</evidence>
<dbReference type="PANTHER" id="PTHR33130">
    <property type="entry name" value="PUTATIVE (DUF1639)-RELATED"/>
    <property type="match status" value="1"/>
</dbReference>
<comment type="caution">
    <text evidence="2">The sequence shown here is derived from an EMBL/GenBank/DDBJ whole genome shotgun (WGS) entry which is preliminary data.</text>
</comment>
<proteinExistence type="predicted"/>
<sequence length="149" mass="16875">MKIKDEEVPEKSDGTIRKKITSRKNPLKKKPQNVEIISNGVKSQSCSPEKEDRYYTKRGSVLGYDDNGKIFMEAAGKTTTGAAATGGTEDKGFVWPKLFISLSTKEKEEDFMAMKGCKLPQRPKKRAKFVQRSLRICILIFNNSLRPRE</sequence>
<dbReference type="Pfam" id="PF07797">
    <property type="entry name" value="DUF1639"/>
    <property type="match status" value="1"/>
</dbReference>
<evidence type="ECO:0000256" key="1">
    <source>
        <dbReference type="SAM" id="MobiDB-lite"/>
    </source>
</evidence>
<evidence type="ECO:0000313" key="2">
    <source>
        <dbReference type="EMBL" id="MCL7050889.1"/>
    </source>
</evidence>
<gene>
    <name evidence="2" type="ORF">MKW94_011709</name>
</gene>
<dbReference type="AlphaFoldDB" id="A0AA41W0E6"/>
<reference evidence="2" key="1">
    <citation type="submission" date="2022-03" db="EMBL/GenBank/DDBJ databases">
        <title>A functionally conserved STORR gene fusion in Papaver species that diverged 16.8 million years ago.</title>
        <authorList>
            <person name="Catania T."/>
        </authorList>
    </citation>
    <scope>NUCLEOTIDE SEQUENCE</scope>
    <source>
        <strain evidence="2">S-191538</strain>
    </source>
</reference>
<dbReference type="PANTHER" id="PTHR33130:SF12">
    <property type="entry name" value="EXPRESSED PROTEIN"/>
    <property type="match status" value="1"/>
</dbReference>
<accession>A0AA41W0E6</accession>
<name>A0AA41W0E6_PAPNU</name>
<feature type="compositionally biased region" description="Basic and acidic residues" evidence="1">
    <location>
        <begin position="1"/>
        <end position="16"/>
    </location>
</feature>
<feature type="compositionally biased region" description="Basic residues" evidence="1">
    <location>
        <begin position="17"/>
        <end position="31"/>
    </location>
</feature>
<feature type="region of interest" description="Disordered" evidence="1">
    <location>
        <begin position="1"/>
        <end position="36"/>
    </location>
</feature>
<dbReference type="Proteomes" id="UP001177140">
    <property type="component" value="Unassembled WGS sequence"/>
</dbReference>
<dbReference type="InterPro" id="IPR012438">
    <property type="entry name" value="DUF1639"/>
</dbReference>
<organism evidence="2 3">
    <name type="scientific">Papaver nudicaule</name>
    <name type="common">Iceland poppy</name>
    <dbReference type="NCBI Taxonomy" id="74823"/>
    <lineage>
        <taxon>Eukaryota</taxon>
        <taxon>Viridiplantae</taxon>
        <taxon>Streptophyta</taxon>
        <taxon>Embryophyta</taxon>
        <taxon>Tracheophyta</taxon>
        <taxon>Spermatophyta</taxon>
        <taxon>Magnoliopsida</taxon>
        <taxon>Ranunculales</taxon>
        <taxon>Papaveraceae</taxon>
        <taxon>Papaveroideae</taxon>
        <taxon>Papaver</taxon>
    </lineage>
</organism>
<protein>
    <submittedName>
        <fullName evidence="2">Uncharacterized protein</fullName>
    </submittedName>
</protein>